<reference evidence="1 2" key="1">
    <citation type="journal article" date="2014" name="Genome Biol. Evol.">
        <title>The genome of the myxosporean Thelohanellus kitauei shows adaptations to nutrient acquisition within its fish host.</title>
        <authorList>
            <person name="Yang Y."/>
            <person name="Xiong J."/>
            <person name="Zhou Z."/>
            <person name="Huo F."/>
            <person name="Miao W."/>
            <person name="Ran C."/>
            <person name="Liu Y."/>
            <person name="Zhang J."/>
            <person name="Feng J."/>
            <person name="Wang M."/>
            <person name="Wang M."/>
            <person name="Wang L."/>
            <person name="Yao B."/>
        </authorList>
    </citation>
    <scope>NUCLEOTIDE SEQUENCE [LARGE SCALE GENOMIC DNA]</scope>
    <source>
        <strain evidence="1">Wuqing</strain>
    </source>
</reference>
<sequence>MRPAEKYYSAFDRELRHFTEYTHHKSLTFAFPRTPRPWSSRQQRHFAFISEFTTCIKHVSGSRMWWQNHFRPSILSTKIRYFQGLISRSFEDDLVTLYYVMGHVANHVSRPNFVATPNFRRCKWFITSINTGNQKSHFKNVRMEWQAK</sequence>
<keyword evidence="2" id="KW-1185">Reference proteome</keyword>
<dbReference type="AlphaFoldDB" id="A0A0C2N625"/>
<proteinExistence type="predicted"/>
<dbReference type="Proteomes" id="UP000031668">
    <property type="component" value="Unassembled WGS sequence"/>
</dbReference>
<comment type="caution">
    <text evidence="1">The sequence shown here is derived from an EMBL/GenBank/DDBJ whole genome shotgun (WGS) entry which is preliminary data.</text>
</comment>
<protein>
    <submittedName>
        <fullName evidence="1">Uncharacterized protein</fullName>
    </submittedName>
</protein>
<gene>
    <name evidence="1" type="ORF">RF11_03159</name>
</gene>
<evidence type="ECO:0000313" key="1">
    <source>
        <dbReference type="EMBL" id="KII75086.1"/>
    </source>
</evidence>
<organism evidence="1 2">
    <name type="scientific">Thelohanellus kitauei</name>
    <name type="common">Myxosporean</name>
    <dbReference type="NCBI Taxonomy" id="669202"/>
    <lineage>
        <taxon>Eukaryota</taxon>
        <taxon>Metazoa</taxon>
        <taxon>Cnidaria</taxon>
        <taxon>Myxozoa</taxon>
        <taxon>Myxosporea</taxon>
        <taxon>Bivalvulida</taxon>
        <taxon>Platysporina</taxon>
        <taxon>Myxobolidae</taxon>
        <taxon>Thelohanellus</taxon>
    </lineage>
</organism>
<dbReference type="OrthoDB" id="8053881at2759"/>
<dbReference type="EMBL" id="JWZT01000046">
    <property type="protein sequence ID" value="KII75086.1"/>
    <property type="molecule type" value="Genomic_DNA"/>
</dbReference>
<name>A0A0C2N625_THEKT</name>
<evidence type="ECO:0000313" key="2">
    <source>
        <dbReference type="Proteomes" id="UP000031668"/>
    </source>
</evidence>
<accession>A0A0C2N625</accession>